<gene>
    <name evidence="8" type="ORF">ABEB36_002155</name>
</gene>
<dbReference type="Gene3D" id="3.10.50.10">
    <property type="match status" value="1"/>
</dbReference>
<evidence type="ECO:0000256" key="2">
    <source>
        <dbReference type="ARBA" id="ARBA00023157"/>
    </source>
</evidence>
<dbReference type="InterPro" id="IPR050314">
    <property type="entry name" value="Glycosyl_Hydrlase_18"/>
</dbReference>
<evidence type="ECO:0000256" key="5">
    <source>
        <dbReference type="RuleBase" id="RU004453"/>
    </source>
</evidence>
<dbReference type="FunFam" id="3.10.50.10:FF:000001">
    <property type="entry name" value="Chitinase 3-like 1"/>
    <property type="match status" value="1"/>
</dbReference>
<evidence type="ECO:0000256" key="6">
    <source>
        <dbReference type="SAM" id="SignalP"/>
    </source>
</evidence>
<organism evidence="8 9">
    <name type="scientific">Hypothenemus hampei</name>
    <name type="common">Coffee berry borer</name>
    <dbReference type="NCBI Taxonomy" id="57062"/>
    <lineage>
        <taxon>Eukaryota</taxon>
        <taxon>Metazoa</taxon>
        <taxon>Ecdysozoa</taxon>
        <taxon>Arthropoda</taxon>
        <taxon>Hexapoda</taxon>
        <taxon>Insecta</taxon>
        <taxon>Pterygota</taxon>
        <taxon>Neoptera</taxon>
        <taxon>Endopterygota</taxon>
        <taxon>Coleoptera</taxon>
        <taxon>Polyphaga</taxon>
        <taxon>Cucujiformia</taxon>
        <taxon>Curculionidae</taxon>
        <taxon>Scolytinae</taxon>
        <taxon>Hypothenemus</taxon>
    </lineage>
</organism>
<keyword evidence="6" id="KW-0732">Signal</keyword>
<dbReference type="InterPro" id="IPR017853">
    <property type="entry name" value="GH"/>
</dbReference>
<comment type="caution">
    <text evidence="8">The sequence shown here is derived from an EMBL/GenBank/DDBJ whole genome shotgun (WGS) entry which is preliminary data.</text>
</comment>
<dbReference type="InterPro" id="IPR001223">
    <property type="entry name" value="Glyco_hydro18_cat"/>
</dbReference>
<dbReference type="SMART" id="SM00636">
    <property type="entry name" value="Glyco_18"/>
    <property type="match status" value="1"/>
</dbReference>
<dbReference type="PANTHER" id="PTHR11177:SF360">
    <property type="entry name" value="CHITINASE 4-RELATED"/>
    <property type="match status" value="1"/>
</dbReference>
<keyword evidence="1 4" id="KW-0378">Hydrolase</keyword>
<dbReference type="EMBL" id="JBDJPC010000002">
    <property type="protein sequence ID" value="KAL1512586.1"/>
    <property type="molecule type" value="Genomic_DNA"/>
</dbReference>
<dbReference type="SUPFAM" id="SSF51445">
    <property type="entry name" value="(Trans)glycosidases"/>
    <property type="match status" value="1"/>
</dbReference>
<keyword evidence="3 4" id="KW-0326">Glycosidase</keyword>
<evidence type="ECO:0000313" key="9">
    <source>
        <dbReference type="Proteomes" id="UP001566132"/>
    </source>
</evidence>
<accession>A0ABD1F4S0</accession>
<comment type="similarity">
    <text evidence="5">Belongs to the glycosyl hydrolase 18 family.</text>
</comment>
<dbReference type="GO" id="GO:0006032">
    <property type="term" value="P:chitin catabolic process"/>
    <property type="evidence" value="ECO:0007669"/>
    <property type="project" value="UniProtKB-ARBA"/>
</dbReference>
<dbReference type="Gene3D" id="3.20.20.80">
    <property type="entry name" value="Glycosidases"/>
    <property type="match status" value="1"/>
</dbReference>
<evidence type="ECO:0000256" key="4">
    <source>
        <dbReference type="RuleBase" id="RU000489"/>
    </source>
</evidence>
<dbReference type="PANTHER" id="PTHR11177">
    <property type="entry name" value="CHITINASE"/>
    <property type="match status" value="1"/>
</dbReference>
<protein>
    <recommendedName>
        <fullName evidence="7">GH18 domain-containing protein</fullName>
    </recommendedName>
</protein>
<feature type="signal peptide" evidence="6">
    <location>
        <begin position="1"/>
        <end position="20"/>
    </location>
</feature>
<dbReference type="GO" id="GO:0004568">
    <property type="term" value="F:chitinase activity"/>
    <property type="evidence" value="ECO:0007669"/>
    <property type="project" value="UniProtKB-ARBA"/>
</dbReference>
<dbReference type="InterPro" id="IPR001579">
    <property type="entry name" value="Glyco_hydro_18_chit_AS"/>
</dbReference>
<evidence type="ECO:0000259" key="7">
    <source>
        <dbReference type="PROSITE" id="PS51910"/>
    </source>
</evidence>
<dbReference type="PROSITE" id="PS01095">
    <property type="entry name" value="GH18_1"/>
    <property type="match status" value="1"/>
</dbReference>
<dbReference type="InterPro" id="IPR029070">
    <property type="entry name" value="Chitinase_insertion_sf"/>
</dbReference>
<evidence type="ECO:0000256" key="3">
    <source>
        <dbReference type="ARBA" id="ARBA00023295"/>
    </source>
</evidence>
<evidence type="ECO:0000256" key="1">
    <source>
        <dbReference type="ARBA" id="ARBA00022801"/>
    </source>
</evidence>
<feature type="domain" description="GH18" evidence="7">
    <location>
        <begin position="29"/>
        <end position="396"/>
    </location>
</feature>
<dbReference type="Pfam" id="PF00704">
    <property type="entry name" value="Glyco_hydro_18"/>
    <property type="match status" value="1"/>
</dbReference>
<sequence>MKVAVCLIGFSAICLALVQATPVKADNEKAIFCYFESWTVYRPGNGKFDVENIDPNLCTHVAFTFLGLNSDGTLNILDPWESNPDGLDGFERLVGLKKQNSNLKVLASLGGWNEGSLKYSQVVADPAKRANLVASAIAFINKYGFDGLDFDWEYPSRRDSENPDDKENFVTMLQELREAFDQYGLLLSAAVNSAKVNVDISYNVPLLSKYLDHVNVMTYDFHGDFDKYIGHHTLLYSAPIDAQYNNSEWNIDDGIKYWLASGMDPAKMNFGIATYARTFTMADSTNPELYAAITGGGVPGPYTRSAGVLGYNEICELYPNRTDIFDDVQMVPHVVIGNQWIGYDNEQSIGIKVDYALNKSLGGFMVWSFDTDDFTGLCGEGTYPLTRAIHTKLAQRGFTLKKN</sequence>
<keyword evidence="9" id="KW-1185">Reference proteome</keyword>
<proteinExistence type="inferred from homology"/>
<dbReference type="Proteomes" id="UP001566132">
    <property type="component" value="Unassembled WGS sequence"/>
</dbReference>
<dbReference type="PROSITE" id="PS51910">
    <property type="entry name" value="GH18_2"/>
    <property type="match status" value="1"/>
</dbReference>
<reference evidence="8 9" key="1">
    <citation type="submission" date="2024-05" db="EMBL/GenBank/DDBJ databases">
        <title>Genetic variation in Jamaican populations of the coffee berry borer (Hypothenemus hampei).</title>
        <authorList>
            <person name="Errbii M."/>
            <person name="Myrie A."/>
        </authorList>
    </citation>
    <scope>NUCLEOTIDE SEQUENCE [LARGE SCALE GENOMIC DNA]</scope>
    <source>
        <strain evidence="8">JA-Hopewell-2020-01-JO</strain>
        <tissue evidence="8">Whole body</tissue>
    </source>
</reference>
<dbReference type="CDD" id="cd02872">
    <property type="entry name" value="GH18_chitolectin_chitotriosidase"/>
    <property type="match status" value="1"/>
</dbReference>
<dbReference type="InterPro" id="IPR011583">
    <property type="entry name" value="Chitinase_II/V-like_cat"/>
</dbReference>
<name>A0ABD1F4S0_HYPHA</name>
<keyword evidence="2" id="KW-1015">Disulfide bond</keyword>
<dbReference type="AlphaFoldDB" id="A0ABD1F4S0"/>
<evidence type="ECO:0000313" key="8">
    <source>
        <dbReference type="EMBL" id="KAL1512586.1"/>
    </source>
</evidence>
<feature type="chain" id="PRO_5044746348" description="GH18 domain-containing protein" evidence="6">
    <location>
        <begin position="21"/>
        <end position="403"/>
    </location>
</feature>
<dbReference type="SUPFAM" id="SSF54556">
    <property type="entry name" value="Chitinase insertion domain"/>
    <property type="match status" value="1"/>
</dbReference>